<keyword evidence="4" id="KW-0809">Transit peptide</keyword>
<dbReference type="EC" id="5.2.1.8" evidence="8"/>
<dbReference type="FunFam" id="2.40.100.10:FF:000032">
    <property type="entry name" value="Peptidyl-prolyl cis-trans isomerase"/>
    <property type="match status" value="1"/>
</dbReference>
<organism evidence="10 11">
    <name type="scientific">Geosmithia morbida</name>
    <dbReference type="NCBI Taxonomy" id="1094350"/>
    <lineage>
        <taxon>Eukaryota</taxon>
        <taxon>Fungi</taxon>
        <taxon>Dikarya</taxon>
        <taxon>Ascomycota</taxon>
        <taxon>Pezizomycotina</taxon>
        <taxon>Sordariomycetes</taxon>
        <taxon>Hypocreomycetidae</taxon>
        <taxon>Hypocreales</taxon>
        <taxon>Bionectriaceae</taxon>
        <taxon>Geosmithia</taxon>
    </lineage>
</organism>
<proteinExistence type="inferred from homology"/>
<dbReference type="GO" id="GO:0006457">
    <property type="term" value="P:protein folding"/>
    <property type="evidence" value="ECO:0007669"/>
    <property type="project" value="InterPro"/>
</dbReference>
<dbReference type="SUPFAM" id="SSF50891">
    <property type="entry name" value="Cyclophilin-like"/>
    <property type="match status" value="1"/>
</dbReference>
<evidence type="ECO:0000313" key="10">
    <source>
        <dbReference type="EMBL" id="KAF4125006.1"/>
    </source>
</evidence>
<name>A0A9P4Z065_9HYPO</name>
<comment type="subcellular location">
    <subcellularLocation>
        <location evidence="2">Mitochondrion</location>
    </subcellularLocation>
</comment>
<dbReference type="OrthoDB" id="193499at2759"/>
<evidence type="ECO:0000256" key="8">
    <source>
        <dbReference type="RuleBase" id="RU363019"/>
    </source>
</evidence>
<dbReference type="EMBL" id="JAANYQ010000003">
    <property type="protein sequence ID" value="KAF4125006.1"/>
    <property type="molecule type" value="Genomic_DNA"/>
</dbReference>
<reference evidence="10" key="1">
    <citation type="submission" date="2020-03" db="EMBL/GenBank/DDBJ databases">
        <title>Site-based positive gene gene selection in Geosmithia morbida across the United States reveals a broad range of putative effectors and factors for local host and environmental adapation.</title>
        <authorList>
            <person name="Onufrak A."/>
            <person name="Murdoch R.W."/>
            <person name="Gazis R."/>
            <person name="Huff M."/>
            <person name="Staton M."/>
            <person name="Klingeman W."/>
            <person name="Hadziabdic D."/>
        </authorList>
    </citation>
    <scope>NUCLEOTIDE SEQUENCE</scope>
    <source>
        <strain evidence="10">1262</strain>
    </source>
</reference>
<evidence type="ECO:0000256" key="5">
    <source>
        <dbReference type="ARBA" id="ARBA00023110"/>
    </source>
</evidence>
<comment type="similarity">
    <text evidence="3 8">Belongs to the cyclophilin-type PPIase family.</text>
</comment>
<dbReference type="InterPro" id="IPR002130">
    <property type="entry name" value="Cyclophilin-type_PPIase_dom"/>
</dbReference>
<sequence>MGVTAFFDIKWEGPVFENGRPTSTVKEQTGRINFNLYDDVVPKTVENFRALCTGEKGFGYEGSSFHRIIPNFMLQGGDFTRGNGTGGKSIYGEKFADENFVKKHTKPGLLSMANAGPNTNGSQFFVTTVVTSWLDGRHVVFGEVADAESLNVVKALEATGSGSGAIQYKTRPTIIKAGAQ</sequence>
<comment type="catalytic activity">
    <reaction evidence="1 8">
        <text>[protein]-peptidylproline (omega=180) = [protein]-peptidylproline (omega=0)</text>
        <dbReference type="Rhea" id="RHEA:16237"/>
        <dbReference type="Rhea" id="RHEA-COMP:10747"/>
        <dbReference type="Rhea" id="RHEA-COMP:10748"/>
        <dbReference type="ChEBI" id="CHEBI:83833"/>
        <dbReference type="ChEBI" id="CHEBI:83834"/>
        <dbReference type="EC" id="5.2.1.8"/>
    </reaction>
</comment>
<feature type="domain" description="PPIase cyclophilin-type" evidence="9">
    <location>
        <begin position="27"/>
        <end position="180"/>
    </location>
</feature>
<keyword evidence="6" id="KW-0496">Mitochondrion</keyword>
<dbReference type="InterPro" id="IPR029000">
    <property type="entry name" value="Cyclophilin-like_dom_sf"/>
</dbReference>
<dbReference type="InterPro" id="IPR020892">
    <property type="entry name" value="Cyclophilin-type_PPIase_CS"/>
</dbReference>
<dbReference type="RefSeq" id="XP_035323658.1">
    <property type="nucleotide sequence ID" value="XM_035465821.1"/>
</dbReference>
<dbReference type="GeneID" id="55970073"/>
<evidence type="ECO:0000259" key="9">
    <source>
        <dbReference type="PROSITE" id="PS50072"/>
    </source>
</evidence>
<dbReference type="PROSITE" id="PS00170">
    <property type="entry name" value="CSA_PPIASE_1"/>
    <property type="match status" value="1"/>
</dbReference>
<dbReference type="GO" id="GO:0003755">
    <property type="term" value="F:peptidyl-prolyl cis-trans isomerase activity"/>
    <property type="evidence" value="ECO:0007669"/>
    <property type="project" value="UniProtKB-UniRule"/>
</dbReference>
<accession>A0A9P4Z065</accession>
<dbReference type="PRINTS" id="PR00153">
    <property type="entry name" value="CSAPPISMRASE"/>
</dbReference>
<evidence type="ECO:0000256" key="7">
    <source>
        <dbReference type="ARBA" id="ARBA00023235"/>
    </source>
</evidence>
<dbReference type="Gene3D" id="2.40.100.10">
    <property type="entry name" value="Cyclophilin-like"/>
    <property type="match status" value="1"/>
</dbReference>
<keyword evidence="11" id="KW-1185">Reference proteome</keyword>
<evidence type="ECO:0000256" key="2">
    <source>
        <dbReference type="ARBA" id="ARBA00004173"/>
    </source>
</evidence>
<evidence type="ECO:0000256" key="3">
    <source>
        <dbReference type="ARBA" id="ARBA00007365"/>
    </source>
</evidence>
<dbReference type="Pfam" id="PF00160">
    <property type="entry name" value="Pro_isomerase"/>
    <property type="match status" value="1"/>
</dbReference>
<dbReference type="AlphaFoldDB" id="A0A9P4Z065"/>
<dbReference type="Proteomes" id="UP000749293">
    <property type="component" value="Unassembled WGS sequence"/>
</dbReference>
<dbReference type="PANTHER" id="PTHR11071">
    <property type="entry name" value="PEPTIDYL-PROLYL CIS-TRANS ISOMERASE"/>
    <property type="match status" value="1"/>
</dbReference>
<dbReference type="PROSITE" id="PS50072">
    <property type="entry name" value="CSA_PPIASE_2"/>
    <property type="match status" value="1"/>
</dbReference>
<comment type="caution">
    <text evidence="10">The sequence shown here is derived from an EMBL/GenBank/DDBJ whole genome shotgun (WGS) entry which is preliminary data.</text>
</comment>
<dbReference type="GO" id="GO:0005739">
    <property type="term" value="C:mitochondrion"/>
    <property type="evidence" value="ECO:0007669"/>
    <property type="project" value="UniProtKB-SubCell"/>
</dbReference>
<gene>
    <name evidence="10" type="ORF">GMORB2_3845</name>
</gene>
<evidence type="ECO:0000256" key="6">
    <source>
        <dbReference type="ARBA" id="ARBA00023128"/>
    </source>
</evidence>
<evidence type="ECO:0000256" key="4">
    <source>
        <dbReference type="ARBA" id="ARBA00022946"/>
    </source>
</evidence>
<keyword evidence="5 8" id="KW-0697">Rotamase</keyword>
<protein>
    <recommendedName>
        <fullName evidence="8">Peptidyl-prolyl cis-trans isomerase</fullName>
        <shortName evidence="8">PPIase</shortName>
        <ecNumber evidence="8">5.2.1.8</ecNumber>
    </recommendedName>
</protein>
<evidence type="ECO:0000256" key="1">
    <source>
        <dbReference type="ARBA" id="ARBA00000971"/>
    </source>
</evidence>
<dbReference type="PANTHER" id="PTHR11071:SF385">
    <property type="entry name" value="PEPTIDYL-PROLYL CIS-TRANS ISOMERASE"/>
    <property type="match status" value="1"/>
</dbReference>
<evidence type="ECO:0000313" key="11">
    <source>
        <dbReference type="Proteomes" id="UP000749293"/>
    </source>
</evidence>
<dbReference type="GO" id="GO:0016018">
    <property type="term" value="F:cyclosporin A binding"/>
    <property type="evidence" value="ECO:0007669"/>
    <property type="project" value="TreeGrafter"/>
</dbReference>
<keyword evidence="7 8" id="KW-0413">Isomerase</keyword>
<comment type="function">
    <text evidence="8">PPIases accelerate the folding of proteins. It catalyzes the cis-trans isomerization of proline imidic peptide bonds in oligopeptides.</text>
</comment>